<dbReference type="GO" id="GO:0008270">
    <property type="term" value="F:zinc ion binding"/>
    <property type="evidence" value="ECO:0007669"/>
    <property type="project" value="UniProtKB-KW"/>
</dbReference>
<feature type="domain" description="CCHC-type" evidence="2">
    <location>
        <begin position="157"/>
        <end position="172"/>
    </location>
</feature>
<dbReference type="Pfam" id="PF14223">
    <property type="entry name" value="Retrotran_gag_2"/>
    <property type="match status" value="1"/>
</dbReference>
<evidence type="ECO:0000313" key="3">
    <source>
        <dbReference type="EMBL" id="KRH57926.1"/>
    </source>
</evidence>
<dbReference type="EnsemblPlants" id="KRH57926">
    <property type="protein sequence ID" value="KRH57926"/>
    <property type="gene ID" value="GLYMA_05G093200"/>
</dbReference>
<reference evidence="3" key="3">
    <citation type="submission" date="2018-07" db="EMBL/GenBank/DDBJ databases">
        <title>WGS assembly of Glycine max.</title>
        <authorList>
            <person name="Schmutz J."/>
            <person name="Cannon S."/>
            <person name="Schlueter J."/>
            <person name="Ma J."/>
            <person name="Mitros T."/>
            <person name="Nelson W."/>
            <person name="Hyten D."/>
            <person name="Song Q."/>
            <person name="Thelen J."/>
            <person name="Cheng J."/>
            <person name="Xu D."/>
            <person name="Hellsten U."/>
            <person name="May G."/>
            <person name="Yu Y."/>
            <person name="Sakurai T."/>
            <person name="Umezawa T."/>
            <person name="Bhattacharyya M."/>
            <person name="Sandhu D."/>
            <person name="Valliyodan B."/>
            <person name="Lindquist E."/>
            <person name="Peto M."/>
            <person name="Grant D."/>
            <person name="Shu S."/>
            <person name="Goodstein D."/>
            <person name="Barry K."/>
            <person name="Futrell-Griggs M."/>
            <person name="Abernathy B."/>
            <person name="Du J."/>
            <person name="Tian Z."/>
            <person name="Zhu L."/>
            <person name="Gill N."/>
            <person name="Joshi T."/>
            <person name="Libault M."/>
            <person name="Sethuraman A."/>
            <person name="Zhang X."/>
            <person name="Shinozaki K."/>
            <person name="Nguyen H."/>
            <person name="Wing R."/>
            <person name="Cregan P."/>
            <person name="Specht J."/>
            <person name="Grimwood J."/>
            <person name="Rokhsar D."/>
            <person name="Stacey G."/>
            <person name="Shoemaker R."/>
            <person name="Jackson S."/>
        </authorList>
    </citation>
    <scope>NUCLEOTIDE SEQUENCE</scope>
    <source>
        <tissue evidence="3">Callus</tissue>
    </source>
</reference>
<evidence type="ECO:0000313" key="4">
    <source>
        <dbReference type="EnsemblPlants" id="KRH57926"/>
    </source>
</evidence>
<dbReference type="InterPro" id="IPR001878">
    <property type="entry name" value="Znf_CCHC"/>
</dbReference>
<name>A0A0R0JT09_SOYBN</name>
<organism evidence="3">
    <name type="scientific">Glycine max</name>
    <name type="common">Soybean</name>
    <name type="synonym">Glycine hispida</name>
    <dbReference type="NCBI Taxonomy" id="3847"/>
    <lineage>
        <taxon>Eukaryota</taxon>
        <taxon>Viridiplantae</taxon>
        <taxon>Streptophyta</taxon>
        <taxon>Embryophyta</taxon>
        <taxon>Tracheophyta</taxon>
        <taxon>Spermatophyta</taxon>
        <taxon>Magnoliopsida</taxon>
        <taxon>eudicotyledons</taxon>
        <taxon>Gunneridae</taxon>
        <taxon>Pentapetalae</taxon>
        <taxon>rosids</taxon>
        <taxon>fabids</taxon>
        <taxon>Fabales</taxon>
        <taxon>Fabaceae</taxon>
        <taxon>Papilionoideae</taxon>
        <taxon>50 kb inversion clade</taxon>
        <taxon>NPAAA clade</taxon>
        <taxon>indigoferoid/millettioid clade</taxon>
        <taxon>Phaseoleae</taxon>
        <taxon>Glycine</taxon>
        <taxon>Glycine subgen. Soja</taxon>
    </lineage>
</organism>
<dbReference type="PANTHER" id="PTHR34676:SF27">
    <property type="entry name" value="ASPARTYL-TRNA SYNTHETASE"/>
    <property type="match status" value="1"/>
</dbReference>
<dbReference type="SUPFAM" id="SSF57756">
    <property type="entry name" value="Retrovirus zinc finger-like domains"/>
    <property type="match status" value="1"/>
</dbReference>
<reference evidence="3 4" key="1">
    <citation type="journal article" date="2010" name="Nature">
        <title>Genome sequence of the palaeopolyploid soybean.</title>
        <authorList>
            <person name="Schmutz J."/>
            <person name="Cannon S.B."/>
            <person name="Schlueter J."/>
            <person name="Ma J."/>
            <person name="Mitros T."/>
            <person name="Nelson W."/>
            <person name="Hyten D.L."/>
            <person name="Song Q."/>
            <person name="Thelen J.J."/>
            <person name="Cheng J."/>
            <person name="Xu D."/>
            <person name="Hellsten U."/>
            <person name="May G.D."/>
            <person name="Yu Y."/>
            <person name="Sakurai T."/>
            <person name="Umezawa T."/>
            <person name="Bhattacharyya M.K."/>
            <person name="Sandhu D."/>
            <person name="Valliyodan B."/>
            <person name="Lindquist E."/>
            <person name="Peto M."/>
            <person name="Grant D."/>
            <person name="Shu S."/>
            <person name="Goodstein D."/>
            <person name="Barry K."/>
            <person name="Futrell-Griggs M."/>
            <person name="Abernathy B."/>
            <person name="Du J."/>
            <person name="Tian Z."/>
            <person name="Zhu L."/>
            <person name="Gill N."/>
            <person name="Joshi T."/>
            <person name="Libault M."/>
            <person name="Sethuraman A."/>
            <person name="Zhang X.-C."/>
            <person name="Shinozaki K."/>
            <person name="Nguyen H.T."/>
            <person name="Wing R.A."/>
            <person name="Cregan P."/>
            <person name="Specht J."/>
            <person name="Grimwood J."/>
            <person name="Rokhsar D."/>
            <person name="Stacey G."/>
            <person name="Shoemaker R.C."/>
            <person name="Jackson S.A."/>
        </authorList>
    </citation>
    <scope>NUCLEOTIDE SEQUENCE</scope>
    <source>
        <strain evidence="4">cv. Williams 82</strain>
        <tissue evidence="3">Callus</tissue>
    </source>
</reference>
<dbReference type="EMBL" id="CM000838">
    <property type="protein sequence ID" value="KRH57926.1"/>
    <property type="molecule type" value="Genomic_DNA"/>
</dbReference>
<dbReference type="InParanoid" id="A0A0R0JT09"/>
<keyword evidence="1" id="KW-0479">Metal-binding</keyword>
<keyword evidence="5" id="KW-1185">Reference proteome</keyword>
<protein>
    <recommendedName>
        <fullName evidence="2">CCHC-type domain-containing protein</fullName>
    </recommendedName>
</protein>
<evidence type="ECO:0000256" key="1">
    <source>
        <dbReference type="PROSITE-ProRule" id="PRU00047"/>
    </source>
</evidence>
<evidence type="ECO:0000259" key="2">
    <source>
        <dbReference type="PROSITE" id="PS50158"/>
    </source>
</evidence>
<evidence type="ECO:0000313" key="5">
    <source>
        <dbReference type="Proteomes" id="UP000008827"/>
    </source>
</evidence>
<dbReference type="Proteomes" id="UP000008827">
    <property type="component" value="Chromosome 5"/>
</dbReference>
<dbReference type="Gene3D" id="4.10.60.10">
    <property type="entry name" value="Zinc finger, CCHC-type"/>
    <property type="match status" value="1"/>
</dbReference>
<proteinExistence type="predicted"/>
<gene>
    <name evidence="3" type="ORF">GLYMA_05G093200</name>
</gene>
<sequence length="204" mass="24122">MDVLELDHPSLDNPFIPIDFDESQRYKSMIIYDIHRFLLNSKARNALLYALSEEQYTKVHSYTNEKQMCDTLALTYEGLSQYELFTMEEGEDIQTMFGRFQTILNELCCLNKTFDHYDNIDKILRMKNLNSMAIEKLIGTLKLNRERKDKEKSSIICYECKNPGHFKLKCPNLDKSNDKKIYFKPKDKKLLMIIWEDLDDSSSN</sequence>
<dbReference type="InterPro" id="IPR036875">
    <property type="entry name" value="Znf_CCHC_sf"/>
</dbReference>
<dbReference type="AlphaFoldDB" id="A0A0R0JT09"/>
<keyword evidence="1" id="KW-0863">Zinc-finger</keyword>
<dbReference type="Gramene" id="KRH57926">
    <property type="protein sequence ID" value="KRH57926"/>
    <property type="gene ID" value="GLYMA_05G093200"/>
</dbReference>
<keyword evidence="1" id="KW-0862">Zinc</keyword>
<accession>A0A0R0JT09</accession>
<reference evidence="4" key="2">
    <citation type="submission" date="2018-02" db="UniProtKB">
        <authorList>
            <consortium name="EnsemblPlants"/>
        </authorList>
    </citation>
    <scope>IDENTIFICATION</scope>
    <source>
        <strain evidence="4">Williams 82</strain>
    </source>
</reference>
<dbReference type="GO" id="GO:0003676">
    <property type="term" value="F:nucleic acid binding"/>
    <property type="evidence" value="ECO:0007669"/>
    <property type="project" value="InterPro"/>
</dbReference>
<dbReference type="PANTHER" id="PTHR34676">
    <property type="entry name" value="DUF4219 DOMAIN-CONTAINING PROTEIN-RELATED"/>
    <property type="match status" value="1"/>
</dbReference>
<dbReference type="PROSITE" id="PS50158">
    <property type="entry name" value="ZF_CCHC"/>
    <property type="match status" value="1"/>
</dbReference>